<dbReference type="SMART" id="SM00448">
    <property type="entry name" value="REC"/>
    <property type="match status" value="1"/>
</dbReference>
<reference evidence="6 7" key="1">
    <citation type="submission" date="2021-05" db="EMBL/GenBank/DDBJ databases">
        <title>A novel Methanospirillum isolate from a pyrite-forming mixed culture.</title>
        <authorList>
            <person name="Bunk B."/>
            <person name="Sproer C."/>
            <person name="Spring S."/>
            <person name="Pester M."/>
        </authorList>
    </citation>
    <scope>NUCLEOTIDE SEQUENCE [LARGE SCALE GENOMIC DNA]</scope>
    <source>
        <strain evidence="6 7">J.3.6.1-F.2.7.3</strain>
    </source>
</reference>
<organism evidence="6 7">
    <name type="scientific">Methanospirillum purgamenti</name>
    <dbReference type="NCBI Taxonomy" id="2834276"/>
    <lineage>
        <taxon>Archaea</taxon>
        <taxon>Methanobacteriati</taxon>
        <taxon>Methanobacteriota</taxon>
        <taxon>Stenosarchaea group</taxon>
        <taxon>Methanomicrobia</taxon>
        <taxon>Methanomicrobiales</taxon>
        <taxon>Methanospirillaceae</taxon>
        <taxon>Methanospirillum</taxon>
    </lineage>
</organism>
<dbReference type="KEGG" id="mrtj:KHC33_03145"/>
<keyword evidence="1 3" id="KW-0597">Phosphoprotein</keyword>
<keyword evidence="4" id="KW-0175">Coiled coil</keyword>
<proteinExistence type="predicted"/>
<feature type="domain" description="Response regulatory" evidence="5">
    <location>
        <begin position="10"/>
        <end position="126"/>
    </location>
</feature>
<dbReference type="AlphaFoldDB" id="A0A8E7B1W1"/>
<gene>
    <name evidence="6" type="ORF">KHC33_03145</name>
</gene>
<dbReference type="InterPro" id="IPR001789">
    <property type="entry name" value="Sig_transdc_resp-reg_receiver"/>
</dbReference>
<evidence type="ECO:0000256" key="2">
    <source>
        <dbReference type="ARBA" id="ARBA00023012"/>
    </source>
</evidence>
<evidence type="ECO:0000256" key="3">
    <source>
        <dbReference type="PROSITE-ProRule" id="PRU00169"/>
    </source>
</evidence>
<dbReference type="Gene3D" id="3.40.50.2300">
    <property type="match status" value="1"/>
</dbReference>
<keyword evidence="2" id="KW-0902">Two-component regulatory system</keyword>
<dbReference type="Gene3D" id="3.30.565.10">
    <property type="entry name" value="Histidine kinase-like ATPase, C-terminal domain"/>
    <property type="match status" value="1"/>
</dbReference>
<dbReference type="RefSeq" id="WP_214420324.1">
    <property type="nucleotide sequence ID" value="NZ_CP075546.1"/>
</dbReference>
<feature type="coiled-coil region" evidence="4">
    <location>
        <begin position="181"/>
        <end position="211"/>
    </location>
</feature>
<dbReference type="PROSITE" id="PS50110">
    <property type="entry name" value="RESPONSE_REGULATORY"/>
    <property type="match status" value="1"/>
</dbReference>
<evidence type="ECO:0000256" key="1">
    <source>
        <dbReference type="ARBA" id="ARBA00022553"/>
    </source>
</evidence>
<evidence type="ECO:0000259" key="5">
    <source>
        <dbReference type="PROSITE" id="PS50110"/>
    </source>
</evidence>
<evidence type="ECO:0000313" key="7">
    <source>
        <dbReference type="Proteomes" id="UP000680656"/>
    </source>
</evidence>
<dbReference type="InterPro" id="IPR036890">
    <property type="entry name" value="HATPase_C_sf"/>
</dbReference>
<dbReference type="Pfam" id="PF00072">
    <property type="entry name" value="Response_reg"/>
    <property type="match status" value="1"/>
</dbReference>
<dbReference type="GeneID" id="65096147"/>
<dbReference type="SUPFAM" id="SSF52172">
    <property type="entry name" value="CheY-like"/>
    <property type="match status" value="1"/>
</dbReference>
<evidence type="ECO:0000256" key="4">
    <source>
        <dbReference type="SAM" id="Coils"/>
    </source>
</evidence>
<dbReference type="Proteomes" id="UP000680656">
    <property type="component" value="Chromosome"/>
</dbReference>
<dbReference type="SUPFAM" id="SSF55874">
    <property type="entry name" value="ATPase domain of HSP90 chaperone/DNA topoisomerase II/histidine kinase"/>
    <property type="match status" value="1"/>
</dbReference>
<dbReference type="PANTHER" id="PTHR44591">
    <property type="entry name" value="STRESS RESPONSE REGULATOR PROTEIN 1"/>
    <property type="match status" value="1"/>
</dbReference>
<dbReference type="EMBL" id="CP075546">
    <property type="protein sequence ID" value="QVV89531.1"/>
    <property type="molecule type" value="Genomic_DNA"/>
</dbReference>
<evidence type="ECO:0000313" key="6">
    <source>
        <dbReference type="EMBL" id="QVV89531.1"/>
    </source>
</evidence>
<dbReference type="PANTHER" id="PTHR44591:SF14">
    <property type="entry name" value="PROTEIN PILG"/>
    <property type="match status" value="1"/>
</dbReference>
<feature type="modified residue" description="4-aspartylphosphate" evidence="3">
    <location>
        <position position="59"/>
    </location>
</feature>
<name>A0A8E7B1W1_9EURY</name>
<keyword evidence="7" id="KW-1185">Reference proteome</keyword>
<dbReference type="InterPro" id="IPR050595">
    <property type="entry name" value="Bact_response_regulator"/>
</dbReference>
<accession>A0A8E7B1W1</accession>
<dbReference type="GO" id="GO:0000160">
    <property type="term" value="P:phosphorelay signal transduction system"/>
    <property type="evidence" value="ECO:0007669"/>
    <property type="project" value="UniProtKB-KW"/>
</dbReference>
<sequence>MTSSPDSSLHILIVEDNRTQAEYLRHLLEKKGHQVTVANNGYEAIERIQEKKPDIILTDVMMPDMDGYTLCKTVKKDEKSSDIPIILVTHLYSPVDVIKGLEAGADNFIIKPYDPEYIFSRIASIMQAKEHPKNEESYQPLDVVFSSEVHTIASSRMQILNILLSTYETAVKNNSELQVAHERLHYTNAQLQKLIEDLEKTNESLHLKNLERGRLETALHATTEKIETLSAALRQITNTQVKQSADLLAEYDENRPDSSETVKGAYHLMKNAVTTLLNTQSYIRSGSGQRTWQPVRNLIHSAITTIRTQAIRYENLIPEDIEVYVDSCLGTIMTDIVLALQDPSLKAGEIRFSFHVTENGYSLFLENDGQGIPENDKERIFSVEEGLNILPPLYLVREVLKMSGLTIAETGVPGHGTRYEIAIPEGSIRFASDITRP</sequence>
<protein>
    <submittedName>
        <fullName evidence="6">Response regulator</fullName>
    </submittedName>
</protein>
<dbReference type="InterPro" id="IPR011006">
    <property type="entry name" value="CheY-like_superfamily"/>
</dbReference>